<comment type="caution">
    <text evidence="8">The sequence shown here is derived from an EMBL/GenBank/DDBJ whole genome shotgun (WGS) entry which is preliminary data.</text>
</comment>
<gene>
    <name evidence="8" type="ORF">BSZ37_12130</name>
</gene>
<reference evidence="8 9" key="1">
    <citation type="submission" date="2016-11" db="EMBL/GenBank/DDBJ databases">
        <title>Study of marine rhodopsin-containing bacteria.</title>
        <authorList>
            <person name="Yoshizawa S."/>
            <person name="Kumagai Y."/>
            <person name="Kogure K."/>
        </authorList>
    </citation>
    <scope>NUCLEOTIDE SEQUENCE [LARGE SCALE GENOMIC DNA]</scope>
    <source>
        <strain evidence="8 9">SAORIC-28</strain>
    </source>
</reference>
<keyword evidence="2" id="KW-0813">Transport</keyword>
<keyword evidence="9" id="KW-1185">Reference proteome</keyword>
<feature type="transmembrane region" description="Helical" evidence="7">
    <location>
        <begin position="20"/>
        <end position="40"/>
    </location>
</feature>
<feature type="transmembrane region" description="Helical" evidence="7">
    <location>
        <begin position="442"/>
        <end position="460"/>
    </location>
</feature>
<dbReference type="InterPro" id="IPR002293">
    <property type="entry name" value="AA/rel_permease1"/>
</dbReference>
<evidence type="ECO:0000256" key="5">
    <source>
        <dbReference type="ARBA" id="ARBA00023136"/>
    </source>
</evidence>
<dbReference type="GO" id="GO:0015171">
    <property type="term" value="F:amino acid transmembrane transporter activity"/>
    <property type="evidence" value="ECO:0007669"/>
    <property type="project" value="TreeGrafter"/>
</dbReference>
<feature type="transmembrane region" description="Helical" evidence="7">
    <location>
        <begin position="52"/>
        <end position="71"/>
    </location>
</feature>
<dbReference type="Gene3D" id="1.20.1740.10">
    <property type="entry name" value="Amino acid/polyamine transporter I"/>
    <property type="match status" value="1"/>
</dbReference>
<evidence type="ECO:0000256" key="2">
    <source>
        <dbReference type="ARBA" id="ARBA00022448"/>
    </source>
</evidence>
<evidence type="ECO:0000256" key="6">
    <source>
        <dbReference type="SAM" id="MobiDB-lite"/>
    </source>
</evidence>
<keyword evidence="3 7" id="KW-0812">Transmembrane</keyword>
<accession>A0A271J184</accession>
<feature type="transmembrane region" description="Helical" evidence="7">
    <location>
        <begin position="157"/>
        <end position="183"/>
    </location>
</feature>
<keyword evidence="4 7" id="KW-1133">Transmembrane helix</keyword>
<dbReference type="Proteomes" id="UP000216339">
    <property type="component" value="Unassembled WGS sequence"/>
</dbReference>
<dbReference type="AlphaFoldDB" id="A0A271J184"/>
<protein>
    <submittedName>
        <fullName evidence="8">Amino acid permease</fullName>
    </submittedName>
</protein>
<evidence type="ECO:0000256" key="4">
    <source>
        <dbReference type="ARBA" id="ARBA00022989"/>
    </source>
</evidence>
<dbReference type="Pfam" id="PF13520">
    <property type="entry name" value="AA_permease_2"/>
    <property type="match status" value="1"/>
</dbReference>
<dbReference type="GO" id="GO:0016020">
    <property type="term" value="C:membrane"/>
    <property type="evidence" value="ECO:0007669"/>
    <property type="project" value="UniProtKB-SubCell"/>
</dbReference>
<feature type="transmembrane region" description="Helical" evidence="7">
    <location>
        <begin position="262"/>
        <end position="286"/>
    </location>
</feature>
<feature type="transmembrane region" description="Helical" evidence="7">
    <location>
        <begin position="385"/>
        <end position="405"/>
    </location>
</feature>
<feature type="region of interest" description="Disordered" evidence="6">
    <location>
        <begin position="467"/>
        <end position="490"/>
    </location>
</feature>
<evidence type="ECO:0000256" key="3">
    <source>
        <dbReference type="ARBA" id="ARBA00022692"/>
    </source>
</evidence>
<feature type="compositionally biased region" description="Pro residues" evidence="6">
    <location>
        <begin position="470"/>
        <end position="490"/>
    </location>
</feature>
<evidence type="ECO:0000313" key="8">
    <source>
        <dbReference type="EMBL" id="PAP77120.1"/>
    </source>
</evidence>
<feature type="transmembrane region" description="Helical" evidence="7">
    <location>
        <begin position="417"/>
        <end position="436"/>
    </location>
</feature>
<sequence length="490" mass="50058">MHSPAPPSLRRTLGPVQLTLMGVGAIIGTGIFVLTGTAAAGGPGHVGAGPSLIISFVMTGVACGLAGLCYAEFASMMPVAGSAYTYATAAFGRLVGWIIGWDLLLEYGVGNVAVAIGWSGYLQGLLALGGLALPAWLGTDPMTAARLAPDVLAGAPHVLGMPVVINLPAVLVVLAITALLCLGTSESARVNAVLVLVKLTMIGLFLWVGIRHVDPVNWTPFAPNGFGGTLTGAALVFFAYIGFDAVSTTAEEAKRPQRDVPIGILASLLVCTVLYVAVAAVLTGMVPTAALANAEPVAAALRAVGAGGVAAVVSVGAVLSMASVLLVMQLGQTRVLFAMSRDGLLPERMARVHPRFRTPAFATVLTGAFVAVGAGLVDISAAAELTNIGTLFAFALVSGGVWWLRRTQPEAERPFRVPALGLVAALSILSCVGLMLGLPPQTWVRFGVWLAVGLVVYALYGRPHARRAAPPSPLAVPSPGAPPTLTPLPA</sequence>
<comment type="subcellular location">
    <subcellularLocation>
        <location evidence="1">Membrane</location>
        <topology evidence="1">Multi-pass membrane protein</topology>
    </subcellularLocation>
</comment>
<feature type="transmembrane region" description="Helical" evidence="7">
    <location>
        <begin position="83"/>
        <end position="105"/>
    </location>
</feature>
<dbReference type="EMBL" id="MQWD01000001">
    <property type="protein sequence ID" value="PAP77120.1"/>
    <property type="molecule type" value="Genomic_DNA"/>
</dbReference>
<evidence type="ECO:0000256" key="7">
    <source>
        <dbReference type="SAM" id="Phobius"/>
    </source>
</evidence>
<dbReference type="PANTHER" id="PTHR43243">
    <property type="entry name" value="INNER MEMBRANE TRANSPORTER YGJI-RELATED"/>
    <property type="match status" value="1"/>
</dbReference>
<feature type="transmembrane region" description="Helical" evidence="7">
    <location>
        <begin position="190"/>
        <end position="210"/>
    </location>
</feature>
<dbReference type="OrthoDB" id="9762947at2"/>
<dbReference type="RefSeq" id="WP_095510786.1">
    <property type="nucleotide sequence ID" value="NZ_MQWD01000001.1"/>
</dbReference>
<organism evidence="8 9">
    <name type="scientific">Rubrivirga marina</name>
    <dbReference type="NCBI Taxonomy" id="1196024"/>
    <lineage>
        <taxon>Bacteria</taxon>
        <taxon>Pseudomonadati</taxon>
        <taxon>Rhodothermota</taxon>
        <taxon>Rhodothermia</taxon>
        <taxon>Rhodothermales</taxon>
        <taxon>Rubricoccaceae</taxon>
        <taxon>Rubrivirga</taxon>
    </lineage>
</organism>
<feature type="transmembrane region" description="Helical" evidence="7">
    <location>
        <begin position="358"/>
        <end position="379"/>
    </location>
</feature>
<dbReference type="PIRSF" id="PIRSF006060">
    <property type="entry name" value="AA_transporter"/>
    <property type="match status" value="1"/>
</dbReference>
<evidence type="ECO:0000313" key="9">
    <source>
        <dbReference type="Proteomes" id="UP000216339"/>
    </source>
</evidence>
<dbReference type="PANTHER" id="PTHR43243:SF4">
    <property type="entry name" value="CATIONIC AMINO ACID TRANSPORTER 4"/>
    <property type="match status" value="1"/>
</dbReference>
<feature type="transmembrane region" description="Helical" evidence="7">
    <location>
        <begin position="112"/>
        <end position="137"/>
    </location>
</feature>
<feature type="transmembrane region" description="Helical" evidence="7">
    <location>
        <begin position="230"/>
        <end position="250"/>
    </location>
</feature>
<feature type="transmembrane region" description="Helical" evidence="7">
    <location>
        <begin position="306"/>
        <end position="331"/>
    </location>
</feature>
<name>A0A271J184_9BACT</name>
<proteinExistence type="predicted"/>
<evidence type="ECO:0000256" key="1">
    <source>
        <dbReference type="ARBA" id="ARBA00004141"/>
    </source>
</evidence>
<keyword evidence="5 7" id="KW-0472">Membrane</keyword>